<dbReference type="NCBIfam" id="TIGR00564">
    <property type="entry name" value="trpE_most"/>
    <property type="match status" value="1"/>
</dbReference>
<dbReference type="InterPro" id="IPR006805">
    <property type="entry name" value="Anth_synth_I_N"/>
</dbReference>
<keyword evidence="8 15" id="KW-0479">Metal-binding</keyword>
<proteinExistence type="inferred from homology"/>
<dbReference type="PRINTS" id="PR00095">
    <property type="entry name" value="ANTSNTHASEI"/>
</dbReference>
<dbReference type="EMBL" id="PSNY01000035">
    <property type="protein sequence ID" value="PPE68288.1"/>
    <property type="molecule type" value="Genomic_DNA"/>
</dbReference>
<evidence type="ECO:0000313" key="17">
    <source>
        <dbReference type="Proteomes" id="UP000239406"/>
    </source>
</evidence>
<evidence type="ECO:0000256" key="6">
    <source>
        <dbReference type="ARBA" id="ARBA00020653"/>
    </source>
</evidence>
<evidence type="ECO:0000256" key="10">
    <source>
        <dbReference type="ARBA" id="ARBA00022842"/>
    </source>
</evidence>
<evidence type="ECO:0000313" key="16">
    <source>
        <dbReference type="EMBL" id="PPE68288.1"/>
    </source>
</evidence>
<dbReference type="SUPFAM" id="SSF56322">
    <property type="entry name" value="ADC synthase"/>
    <property type="match status" value="1"/>
</dbReference>
<protein>
    <recommendedName>
        <fullName evidence="6 15">Anthranilate synthase component 1</fullName>
        <ecNumber evidence="5 15">4.1.3.27</ecNumber>
    </recommendedName>
</protein>
<evidence type="ECO:0000256" key="1">
    <source>
        <dbReference type="ARBA" id="ARBA00001946"/>
    </source>
</evidence>
<dbReference type="Pfam" id="PF00425">
    <property type="entry name" value="Chorismate_bind"/>
    <property type="match status" value="1"/>
</dbReference>
<comment type="cofactor">
    <cofactor evidence="1 15">
        <name>Mg(2+)</name>
        <dbReference type="ChEBI" id="CHEBI:18420"/>
    </cofactor>
</comment>
<comment type="pathway">
    <text evidence="2 15">Amino-acid biosynthesis; L-tryptophan biosynthesis; L-tryptophan from chorismate: step 1/5.</text>
</comment>
<comment type="catalytic activity">
    <reaction evidence="14 15">
        <text>chorismate + L-glutamine = anthranilate + pyruvate + L-glutamate + H(+)</text>
        <dbReference type="Rhea" id="RHEA:21732"/>
        <dbReference type="ChEBI" id="CHEBI:15361"/>
        <dbReference type="ChEBI" id="CHEBI:15378"/>
        <dbReference type="ChEBI" id="CHEBI:16567"/>
        <dbReference type="ChEBI" id="CHEBI:29748"/>
        <dbReference type="ChEBI" id="CHEBI:29985"/>
        <dbReference type="ChEBI" id="CHEBI:58359"/>
        <dbReference type="EC" id="4.1.3.27"/>
    </reaction>
</comment>
<comment type="caution">
    <text evidence="16">The sequence shown here is derived from an EMBL/GenBank/DDBJ whole genome shotgun (WGS) entry which is preliminary data.</text>
</comment>
<evidence type="ECO:0000256" key="2">
    <source>
        <dbReference type="ARBA" id="ARBA00004873"/>
    </source>
</evidence>
<comment type="function">
    <text evidence="13 15">Part of a heterotetrameric complex that catalyzes the two-step biosynthesis of anthranilate, an intermediate in the biosynthesis of L-tryptophan. In the first step, the glutamine-binding beta subunit (TrpG) of anthranilate synthase (AS) provides the glutamine amidotransferase activity which generates ammonia as a substrate that, along with chorismate, is used in the second step, catalyzed by the large alpha subunit of AS (TrpE) to produce anthranilate. In the absence of TrpG, TrpE can synthesize anthranilate directly from chorismate and high concentrations of ammonia.</text>
</comment>
<keyword evidence="9 15" id="KW-0822">Tryptophan biosynthesis</keyword>
<organism evidence="16 17">
    <name type="scientific">Caldimonas thermodepolymerans</name>
    <dbReference type="NCBI Taxonomy" id="215580"/>
    <lineage>
        <taxon>Bacteria</taxon>
        <taxon>Pseudomonadati</taxon>
        <taxon>Pseudomonadota</taxon>
        <taxon>Betaproteobacteria</taxon>
        <taxon>Burkholderiales</taxon>
        <taxon>Sphaerotilaceae</taxon>
        <taxon>Caldimonas</taxon>
    </lineage>
</organism>
<comment type="subunit">
    <text evidence="4 15">Heterotetramer consisting of two non-identical subunits: a beta subunit (TrpG) and a large alpha subunit (TrpE).</text>
</comment>
<dbReference type="AlphaFoldDB" id="A0A2S5T081"/>
<dbReference type="InterPro" id="IPR015890">
    <property type="entry name" value="Chorismate_C"/>
</dbReference>
<dbReference type="EC" id="4.1.3.27" evidence="5 15"/>
<keyword evidence="11 15" id="KW-0057">Aromatic amino acid biosynthesis</keyword>
<evidence type="ECO:0000256" key="11">
    <source>
        <dbReference type="ARBA" id="ARBA00023141"/>
    </source>
</evidence>
<evidence type="ECO:0000256" key="9">
    <source>
        <dbReference type="ARBA" id="ARBA00022822"/>
    </source>
</evidence>
<dbReference type="PANTHER" id="PTHR11236">
    <property type="entry name" value="AMINOBENZOATE/ANTHRANILATE SYNTHASE"/>
    <property type="match status" value="1"/>
</dbReference>
<accession>A0A2S5T081</accession>
<evidence type="ECO:0000256" key="13">
    <source>
        <dbReference type="ARBA" id="ARBA00025634"/>
    </source>
</evidence>
<comment type="similarity">
    <text evidence="3 15">Belongs to the anthranilate synthase component I family.</text>
</comment>
<dbReference type="Gene3D" id="3.60.120.10">
    <property type="entry name" value="Anthranilate synthase"/>
    <property type="match status" value="1"/>
</dbReference>
<name>A0A2S5T081_9BURK</name>
<evidence type="ECO:0000256" key="5">
    <source>
        <dbReference type="ARBA" id="ARBA00012266"/>
    </source>
</evidence>
<reference evidence="16 17" key="1">
    <citation type="submission" date="2018-02" db="EMBL/GenBank/DDBJ databases">
        <title>Reclassifiation of [Polyangium] brachysporum DSM 7029 as Guopingzhaonella breviflexa gen. nov., sp. nov., a member of the family Comamonadaceae.</title>
        <authorList>
            <person name="Tang B."/>
        </authorList>
    </citation>
    <scope>NUCLEOTIDE SEQUENCE [LARGE SCALE GENOMIC DNA]</scope>
    <source>
        <strain evidence="16 17">DSM 15344</strain>
    </source>
</reference>
<evidence type="ECO:0000256" key="7">
    <source>
        <dbReference type="ARBA" id="ARBA00022605"/>
    </source>
</evidence>
<evidence type="ECO:0000256" key="15">
    <source>
        <dbReference type="RuleBase" id="RU364045"/>
    </source>
</evidence>
<gene>
    <name evidence="15" type="primary">trpE</name>
    <name evidence="16" type="ORF">C1702_17905</name>
</gene>
<keyword evidence="12 15" id="KW-0456">Lyase</keyword>
<keyword evidence="10 15" id="KW-0460">Magnesium</keyword>
<keyword evidence="7 15" id="KW-0028">Amino-acid biosynthesis</keyword>
<dbReference type="GO" id="GO:0000162">
    <property type="term" value="P:L-tryptophan biosynthetic process"/>
    <property type="evidence" value="ECO:0007669"/>
    <property type="project" value="UniProtKB-UniPathway"/>
</dbReference>
<evidence type="ECO:0000256" key="3">
    <source>
        <dbReference type="ARBA" id="ARBA00009562"/>
    </source>
</evidence>
<dbReference type="Proteomes" id="UP000239406">
    <property type="component" value="Unassembled WGS sequence"/>
</dbReference>
<evidence type="ECO:0000256" key="8">
    <source>
        <dbReference type="ARBA" id="ARBA00022723"/>
    </source>
</evidence>
<evidence type="ECO:0000256" key="4">
    <source>
        <dbReference type="ARBA" id="ARBA00011575"/>
    </source>
</evidence>
<dbReference type="InterPro" id="IPR019999">
    <property type="entry name" value="Anth_synth_I-like"/>
</dbReference>
<evidence type="ECO:0000256" key="12">
    <source>
        <dbReference type="ARBA" id="ARBA00023239"/>
    </source>
</evidence>
<dbReference type="GO" id="GO:0046872">
    <property type="term" value="F:metal ion binding"/>
    <property type="evidence" value="ECO:0007669"/>
    <property type="project" value="UniProtKB-KW"/>
</dbReference>
<dbReference type="RefSeq" id="WP_104359073.1">
    <property type="nucleotide sequence ID" value="NZ_CALFFA010000029.1"/>
</dbReference>
<dbReference type="InterPro" id="IPR005256">
    <property type="entry name" value="Anth_synth_I_PabB"/>
</dbReference>
<dbReference type="PANTHER" id="PTHR11236:SF48">
    <property type="entry name" value="ISOCHORISMATE SYNTHASE MENF"/>
    <property type="match status" value="1"/>
</dbReference>
<dbReference type="UniPathway" id="UPA00035">
    <property type="reaction ID" value="UER00040"/>
</dbReference>
<dbReference type="Pfam" id="PF04715">
    <property type="entry name" value="Anth_synt_I_N"/>
    <property type="match status" value="1"/>
</dbReference>
<dbReference type="InterPro" id="IPR005801">
    <property type="entry name" value="ADC_synthase"/>
</dbReference>
<keyword evidence="17" id="KW-1185">Reference proteome</keyword>
<dbReference type="GO" id="GO:0004049">
    <property type="term" value="F:anthranilate synthase activity"/>
    <property type="evidence" value="ECO:0007669"/>
    <property type="project" value="UniProtKB-EC"/>
</dbReference>
<evidence type="ECO:0000256" key="14">
    <source>
        <dbReference type="ARBA" id="ARBA00047683"/>
    </source>
</evidence>
<sequence>MITELEFKSLSQQGYNRIPLMLEAFADLETPLSLYLKLAHAEGNGRYSFLLESVVGGERFGRYSFIGLPARTLLRARGFGAEARTEVVTDGEVVEVHEGNPLDFIDAYQKRFKVALSPGLPRFCGGLAGYFGYDAVRYIEKKLESTCPPDTIGCPDILLLQCEELAVIDNLSGKLYLIVYADPKQPEAYPKAKRRLRELKDKLRYSVSAPQVKPSQGFHPERPFAKADYLKAVERAKELIAAGDFMQVQVGQRISKRYTESPLSLYRALRSLNPSPYMYYYDMGDHHVVGASPEILVRQERLVDGQQKITIRPLAGTRPRGATPEQDKATEVELVNDPKERAEHVMLIDLARNDIGRIAKTGSVKVTEAFAVERYSHVMHIVSNVEGILQDGMTAIDVFKATFPAGTLTGAPKIHAMELIDQLEPTKRGLYGGACGYISYAGDMDLAIAIRTGIVKDQMLHVQAAAGVVADSIPEMEWRETEAKARALLRAAELVEEGLD</sequence>